<accession>A0A8H3AYV0</accession>
<dbReference type="EMBL" id="CAJMWW010000102">
    <property type="protein sequence ID" value="CAE6443547.1"/>
    <property type="molecule type" value="Genomic_DNA"/>
</dbReference>
<proteinExistence type="predicted"/>
<evidence type="ECO:0000313" key="1">
    <source>
        <dbReference type="EMBL" id="CAE6443547.1"/>
    </source>
</evidence>
<protein>
    <submittedName>
        <fullName evidence="1">Uncharacterized protein</fullName>
    </submittedName>
</protein>
<comment type="caution">
    <text evidence="1">The sequence shown here is derived from an EMBL/GenBank/DDBJ whole genome shotgun (WGS) entry which is preliminary data.</text>
</comment>
<gene>
    <name evidence="1" type="ORF">RDB_LOCUS104635</name>
</gene>
<name>A0A8H3AYV0_9AGAM</name>
<sequence>MAGSPALRGGYNQVHVGGRSGLRYSTGAASARTHFGMFVFTSVFLCNNKQLQTKRVAYNSTTTRWVYSGSLHVIWLVVPPPLFNCFNWVAGSPLDRAQGTSVAFYHTQMQHAWESASKDTRGNVRDDLGRAINTLGSGAALELITNAP</sequence>
<dbReference type="Proteomes" id="UP000663841">
    <property type="component" value="Unassembled WGS sequence"/>
</dbReference>
<reference evidence="1" key="1">
    <citation type="submission" date="2021-01" db="EMBL/GenBank/DDBJ databases">
        <authorList>
            <person name="Kaushik A."/>
        </authorList>
    </citation>
    <scope>NUCLEOTIDE SEQUENCE</scope>
    <source>
        <strain evidence="1">AG3-T5</strain>
    </source>
</reference>
<dbReference type="AlphaFoldDB" id="A0A8H3AYV0"/>
<organism evidence="1 2">
    <name type="scientific">Rhizoctonia solani</name>
    <dbReference type="NCBI Taxonomy" id="456999"/>
    <lineage>
        <taxon>Eukaryota</taxon>
        <taxon>Fungi</taxon>
        <taxon>Dikarya</taxon>
        <taxon>Basidiomycota</taxon>
        <taxon>Agaricomycotina</taxon>
        <taxon>Agaricomycetes</taxon>
        <taxon>Cantharellales</taxon>
        <taxon>Ceratobasidiaceae</taxon>
        <taxon>Rhizoctonia</taxon>
    </lineage>
</organism>
<evidence type="ECO:0000313" key="2">
    <source>
        <dbReference type="Proteomes" id="UP000663841"/>
    </source>
</evidence>